<proteinExistence type="predicted"/>
<dbReference type="EMBL" id="CP051774">
    <property type="protein sequence ID" value="QJE98068.1"/>
    <property type="molecule type" value="Genomic_DNA"/>
</dbReference>
<name>A0A858RNR4_9BACT</name>
<organism evidence="1 2">
    <name type="scientific">Luteolibacter luteus</name>
    <dbReference type="NCBI Taxonomy" id="2728835"/>
    <lineage>
        <taxon>Bacteria</taxon>
        <taxon>Pseudomonadati</taxon>
        <taxon>Verrucomicrobiota</taxon>
        <taxon>Verrucomicrobiia</taxon>
        <taxon>Verrucomicrobiales</taxon>
        <taxon>Verrucomicrobiaceae</taxon>
        <taxon>Luteolibacter</taxon>
    </lineage>
</organism>
<dbReference type="Gene3D" id="3.40.190.10">
    <property type="entry name" value="Periplasmic binding protein-like II"/>
    <property type="match status" value="2"/>
</dbReference>
<dbReference type="Proteomes" id="UP000501812">
    <property type="component" value="Chromosome"/>
</dbReference>
<keyword evidence="2" id="KW-1185">Reference proteome</keyword>
<evidence type="ECO:0000313" key="2">
    <source>
        <dbReference type="Proteomes" id="UP000501812"/>
    </source>
</evidence>
<dbReference type="RefSeq" id="WP_169456524.1">
    <property type="nucleotide sequence ID" value="NZ_CP051774.1"/>
</dbReference>
<evidence type="ECO:0000313" key="1">
    <source>
        <dbReference type="EMBL" id="QJE98068.1"/>
    </source>
</evidence>
<dbReference type="AlphaFoldDB" id="A0A858RNR4"/>
<dbReference type="KEGG" id="luo:HHL09_20520"/>
<reference evidence="1 2" key="1">
    <citation type="submission" date="2020-04" db="EMBL/GenBank/DDBJ databases">
        <title>Luteolibacter sp. G-1-1-1 isolated from soil.</title>
        <authorList>
            <person name="Dahal R.H."/>
        </authorList>
    </citation>
    <scope>NUCLEOTIDE SEQUENCE [LARGE SCALE GENOMIC DNA]</scope>
    <source>
        <strain evidence="1 2">G-1-1-1</strain>
    </source>
</reference>
<sequence length="63" mass="6706">MSLVAEQLGLALVPESMAKLGVTGVTFRPLEHAPQIEHVIASCPNNLNPSLPLFLKTAKPLSD</sequence>
<accession>A0A858RNR4</accession>
<gene>
    <name evidence="1" type="ORF">HHL09_20520</name>
</gene>
<protein>
    <recommendedName>
        <fullName evidence="3">LysR substrate-binding domain-containing protein</fullName>
    </recommendedName>
</protein>
<evidence type="ECO:0008006" key="3">
    <source>
        <dbReference type="Google" id="ProtNLM"/>
    </source>
</evidence>